<name>A0ABU7LRL0_9PROT</name>
<keyword evidence="8" id="KW-0645">Protease</keyword>
<evidence type="ECO:0000313" key="8">
    <source>
        <dbReference type="EMBL" id="MEE2526276.1"/>
    </source>
</evidence>
<protein>
    <recommendedName>
        <fullName evidence="6">Protein HflC</fullName>
    </recommendedName>
</protein>
<keyword evidence="8" id="KW-0378">Hydrolase</keyword>
<keyword evidence="9" id="KW-1185">Reference proteome</keyword>
<organism evidence="8 9">
    <name type="scientific">Hyphobacterium lacteum</name>
    <dbReference type="NCBI Taxonomy" id="3116575"/>
    <lineage>
        <taxon>Bacteria</taxon>
        <taxon>Pseudomonadati</taxon>
        <taxon>Pseudomonadota</taxon>
        <taxon>Alphaproteobacteria</taxon>
        <taxon>Maricaulales</taxon>
        <taxon>Maricaulaceae</taxon>
        <taxon>Hyphobacterium</taxon>
    </lineage>
</organism>
<evidence type="ECO:0000256" key="6">
    <source>
        <dbReference type="PIRNR" id="PIRNR005651"/>
    </source>
</evidence>
<keyword evidence="5" id="KW-0472">Membrane</keyword>
<dbReference type="Proteomes" id="UP001354971">
    <property type="component" value="Unassembled WGS sequence"/>
</dbReference>
<evidence type="ECO:0000259" key="7">
    <source>
        <dbReference type="SMART" id="SM00244"/>
    </source>
</evidence>
<evidence type="ECO:0000256" key="4">
    <source>
        <dbReference type="ARBA" id="ARBA00022989"/>
    </source>
</evidence>
<evidence type="ECO:0000256" key="3">
    <source>
        <dbReference type="ARBA" id="ARBA00022692"/>
    </source>
</evidence>
<dbReference type="PANTHER" id="PTHR42911:SF1">
    <property type="entry name" value="MODULATOR OF FTSH PROTEASE HFLC"/>
    <property type="match status" value="1"/>
</dbReference>
<dbReference type="PIRSF" id="PIRSF005651">
    <property type="entry name" value="HflC"/>
    <property type="match status" value="1"/>
</dbReference>
<dbReference type="Pfam" id="PF01145">
    <property type="entry name" value="Band_7"/>
    <property type="match status" value="1"/>
</dbReference>
<dbReference type="PANTHER" id="PTHR42911">
    <property type="entry name" value="MODULATOR OF FTSH PROTEASE HFLC"/>
    <property type="match status" value="1"/>
</dbReference>
<dbReference type="CDD" id="cd03405">
    <property type="entry name" value="SPFH_HflC"/>
    <property type="match status" value="1"/>
</dbReference>
<comment type="subcellular location">
    <subcellularLocation>
        <location evidence="1">Membrane</location>
        <topology evidence="1">Single-pass membrane protein</topology>
    </subcellularLocation>
</comment>
<dbReference type="GO" id="GO:0008233">
    <property type="term" value="F:peptidase activity"/>
    <property type="evidence" value="ECO:0007669"/>
    <property type="project" value="UniProtKB-KW"/>
</dbReference>
<evidence type="ECO:0000256" key="1">
    <source>
        <dbReference type="ARBA" id="ARBA00004167"/>
    </source>
</evidence>
<dbReference type="SUPFAM" id="SSF117892">
    <property type="entry name" value="Band 7/SPFH domain"/>
    <property type="match status" value="1"/>
</dbReference>
<proteinExistence type="inferred from homology"/>
<comment type="similarity">
    <text evidence="2 6">Belongs to the band 7/mec-2 family. HflC subfamily.</text>
</comment>
<comment type="caution">
    <text evidence="8">The sequence shown here is derived from an EMBL/GenBank/DDBJ whole genome shotgun (WGS) entry which is preliminary data.</text>
</comment>
<dbReference type="RefSeq" id="WP_330198939.1">
    <property type="nucleotide sequence ID" value="NZ_JAZDRP010000004.1"/>
</dbReference>
<dbReference type="SMART" id="SM00244">
    <property type="entry name" value="PHB"/>
    <property type="match status" value="1"/>
</dbReference>
<gene>
    <name evidence="8" type="ORF">V0U79_07845</name>
</gene>
<evidence type="ECO:0000256" key="5">
    <source>
        <dbReference type="ARBA" id="ARBA00023136"/>
    </source>
</evidence>
<dbReference type="InterPro" id="IPR036013">
    <property type="entry name" value="Band_7/SPFH_dom_sf"/>
</dbReference>
<dbReference type="EMBL" id="JAZDRP010000004">
    <property type="protein sequence ID" value="MEE2526276.1"/>
    <property type="molecule type" value="Genomic_DNA"/>
</dbReference>
<feature type="domain" description="Band 7" evidence="7">
    <location>
        <begin position="22"/>
        <end position="191"/>
    </location>
</feature>
<dbReference type="GO" id="GO:0006508">
    <property type="term" value="P:proteolysis"/>
    <property type="evidence" value="ECO:0007669"/>
    <property type="project" value="UniProtKB-KW"/>
</dbReference>
<dbReference type="InterPro" id="IPR010200">
    <property type="entry name" value="HflC"/>
</dbReference>
<evidence type="ECO:0000313" key="9">
    <source>
        <dbReference type="Proteomes" id="UP001354971"/>
    </source>
</evidence>
<evidence type="ECO:0000256" key="2">
    <source>
        <dbReference type="ARBA" id="ARBA00007862"/>
    </source>
</evidence>
<accession>A0ABU7LRL0</accession>
<keyword evidence="3" id="KW-0812">Transmembrane</keyword>
<sequence>MGRILSTLVIIIGVGGAIVLSQSLFTVNERQSALILQFGNPINVINRVGEDQAGLHFKMPFITQVLYFDRRNIEFDMQPEEIQAADQERLVVDAFLRYRINNPLRFYQTVRDESGARGRLRSIMNDSLRGVIASIPSQDVISGQRSALMDRVQAAVEAQVATQDLGIEVIDVRILRADLPPTIAERVFQRMRSEREQEAAGIRAEGEQVAQEIRAEADRDAAIIRAEARAEAQRIRGAGDAQRNAIYAEAYNRDTEFFAFYRSMLAYEAAIQNGTPIVIPPDSEFFEYFGAERGNNTGN</sequence>
<comment type="function">
    <text evidence="6">HflC and HflK could regulate a protease.</text>
</comment>
<reference evidence="8 9" key="1">
    <citation type="submission" date="2024-01" db="EMBL/GenBank/DDBJ databases">
        <title>Hyphobacterium bacterium isolated from marine sediment.</title>
        <authorList>
            <person name="Zhao S."/>
        </authorList>
    </citation>
    <scope>NUCLEOTIDE SEQUENCE [LARGE SCALE GENOMIC DNA]</scope>
    <source>
        <strain evidence="9">HN65</strain>
    </source>
</reference>
<keyword evidence="4" id="KW-1133">Transmembrane helix</keyword>
<dbReference type="Gene3D" id="3.30.479.30">
    <property type="entry name" value="Band 7 domain"/>
    <property type="match status" value="1"/>
</dbReference>
<dbReference type="InterPro" id="IPR001107">
    <property type="entry name" value="Band_7"/>
</dbReference>